<dbReference type="InterPro" id="IPR022893">
    <property type="entry name" value="Shikimate_DH_fam"/>
</dbReference>
<dbReference type="InterPro" id="IPR013708">
    <property type="entry name" value="Shikimate_DH-bd_N"/>
</dbReference>
<evidence type="ECO:0000313" key="6">
    <source>
        <dbReference type="Proteomes" id="UP000468650"/>
    </source>
</evidence>
<sequence length="243" mass="27195">MRRFGLIGKSLSHSFSPDYFSTKFEKEGITDAEYVTCELNEISDFQSLKDQDFIGWNVTVPYKEAILPYLDELDEDARAIGAVNTIVKRGKTLKGFNTDHIGFERSLLPFLEPSDQKALILGTGGASKAVAYALKRRGINYAFVSRNPQAGQLSYDQLTGSVMPYVQMIINTTPIGMYPNADAHPPVPFELIESTHFLVDLIYNPEATIFLQVGMAHGSRTLNGLSMLHHQADESWRIWNEGK</sequence>
<proteinExistence type="predicted"/>
<dbReference type="SUPFAM" id="SSF53223">
    <property type="entry name" value="Aminoacid dehydrogenase-like, N-terminal domain"/>
    <property type="match status" value="1"/>
</dbReference>
<dbReference type="RefSeq" id="WP_151665747.1">
    <property type="nucleotide sequence ID" value="NZ_WBVO01000001.1"/>
</dbReference>
<dbReference type="GO" id="GO:0019632">
    <property type="term" value="P:shikimate metabolic process"/>
    <property type="evidence" value="ECO:0007669"/>
    <property type="project" value="TreeGrafter"/>
</dbReference>
<dbReference type="GO" id="GO:0004764">
    <property type="term" value="F:shikimate 3-dehydrogenase (NADP+) activity"/>
    <property type="evidence" value="ECO:0007669"/>
    <property type="project" value="InterPro"/>
</dbReference>
<dbReference type="Gene3D" id="3.40.50.10860">
    <property type="entry name" value="Leucine Dehydrogenase, chain A, domain 1"/>
    <property type="match status" value="1"/>
</dbReference>
<reference evidence="5 6" key="1">
    <citation type="submission" date="2019-09" db="EMBL/GenBank/DDBJ databases">
        <title>Genomes of family Cryomorphaceae.</title>
        <authorList>
            <person name="Bowman J.P."/>
        </authorList>
    </citation>
    <scope>NUCLEOTIDE SEQUENCE [LARGE SCALE GENOMIC DNA]</scope>
    <source>
        <strain evidence="5 6">LMG 25704</strain>
    </source>
</reference>
<dbReference type="Proteomes" id="UP000468650">
    <property type="component" value="Unassembled WGS sequence"/>
</dbReference>
<dbReference type="Gene3D" id="3.40.50.720">
    <property type="entry name" value="NAD(P)-binding Rossmann-like Domain"/>
    <property type="match status" value="1"/>
</dbReference>
<keyword evidence="3" id="KW-0028">Amino-acid biosynthesis</keyword>
<dbReference type="OrthoDB" id="9792692at2"/>
<accession>A0A6N6RIE3</accession>
<dbReference type="AlphaFoldDB" id="A0A6N6RIE3"/>
<dbReference type="Pfam" id="PF08501">
    <property type="entry name" value="Shikimate_dh_N"/>
    <property type="match status" value="1"/>
</dbReference>
<keyword evidence="3" id="KW-0057">Aromatic amino acid biosynthesis</keyword>
<dbReference type="InterPro" id="IPR046346">
    <property type="entry name" value="Aminoacid_DH-like_N_sf"/>
</dbReference>
<dbReference type="EMBL" id="WBVO01000001">
    <property type="protein sequence ID" value="KAB2814166.1"/>
    <property type="molecule type" value="Genomic_DNA"/>
</dbReference>
<dbReference type="PANTHER" id="PTHR21089">
    <property type="entry name" value="SHIKIMATE DEHYDROGENASE"/>
    <property type="match status" value="1"/>
</dbReference>
<dbReference type="GO" id="GO:0009073">
    <property type="term" value="P:aromatic amino acid family biosynthetic process"/>
    <property type="evidence" value="ECO:0007669"/>
    <property type="project" value="UniProtKB-KW"/>
</dbReference>
<feature type="domain" description="Shikimate dehydrogenase substrate binding N-terminal" evidence="4">
    <location>
        <begin position="6"/>
        <end position="86"/>
    </location>
</feature>
<dbReference type="PANTHER" id="PTHR21089:SF1">
    <property type="entry name" value="BIFUNCTIONAL 3-DEHYDROQUINATE DEHYDRATASE_SHIKIMATE DEHYDROGENASE, CHLOROPLASTIC"/>
    <property type="match status" value="1"/>
</dbReference>
<comment type="pathway">
    <text evidence="1">Metabolic intermediate biosynthesis; chorismate biosynthesis; chorismate from D-erythrose 4-phosphate and phosphoenolpyruvate: step 4/7.</text>
</comment>
<dbReference type="SUPFAM" id="SSF51735">
    <property type="entry name" value="NAD(P)-binding Rossmann-fold domains"/>
    <property type="match status" value="1"/>
</dbReference>
<keyword evidence="2" id="KW-0560">Oxidoreductase</keyword>
<evidence type="ECO:0000256" key="1">
    <source>
        <dbReference type="ARBA" id="ARBA00004871"/>
    </source>
</evidence>
<keyword evidence="6" id="KW-1185">Reference proteome</keyword>
<evidence type="ECO:0000256" key="3">
    <source>
        <dbReference type="ARBA" id="ARBA00023141"/>
    </source>
</evidence>
<dbReference type="GO" id="GO:0005829">
    <property type="term" value="C:cytosol"/>
    <property type="evidence" value="ECO:0007669"/>
    <property type="project" value="TreeGrafter"/>
</dbReference>
<dbReference type="InterPro" id="IPR036291">
    <property type="entry name" value="NAD(P)-bd_dom_sf"/>
</dbReference>
<dbReference type="CDD" id="cd01065">
    <property type="entry name" value="NAD_bind_Shikimate_DH"/>
    <property type="match status" value="1"/>
</dbReference>
<evidence type="ECO:0000256" key="2">
    <source>
        <dbReference type="ARBA" id="ARBA00023002"/>
    </source>
</evidence>
<dbReference type="GO" id="GO:0009423">
    <property type="term" value="P:chorismate biosynthetic process"/>
    <property type="evidence" value="ECO:0007669"/>
    <property type="project" value="TreeGrafter"/>
</dbReference>
<comment type="caution">
    <text evidence="5">The sequence shown here is derived from an EMBL/GenBank/DDBJ whole genome shotgun (WGS) entry which is preliminary data.</text>
</comment>
<organism evidence="5 6">
    <name type="scientific">Phaeocystidibacter luteus</name>
    <dbReference type="NCBI Taxonomy" id="911197"/>
    <lineage>
        <taxon>Bacteria</taxon>
        <taxon>Pseudomonadati</taxon>
        <taxon>Bacteroidota</taxon>
        <taxon>Flavobacteriia</taxon>
        <taxon>Flavobacteriales</taxon>
        <taxon>Phaeocystidibacteraceae</taxon>
        <taxon>Phaeocystidibacter</taxon>
    </lineage>
</organism>
<protein>
    <submittedName>
        <fullName evidence="5">Shikimate dehydrogenase</fullName>
    </submittedName>
</protein>
<evidence type="ECO:0000313" key="5">
    <source>
        <dbReference type="EMBL" id="KAB2814166.1"/>
    </source>
</evidence>
<gene>
    <name evidence="5" type="ORF">F8C67_00100</name>
</gene>
<name>A0A6N6RIE3_9FLAO</name>
<dbReference type="GO" id="GO:0050661">
    <property type="term" value="F:NADP binding"/>
    <property type="evidence" value="ECO:0007669"/>
    <property type="project" value="TreeGrafter"/>
</dbReference>
<evidence type="ECO:0000259" key="4">
    <source>
        <dbReference type="Pfam" id="PF08501"/>
    </source>
</evidence>